<keyword evidence="2" id="KW-1185">Reference proteome</keyword>
<proteinExistence type="predicted"/>
<accession>A0AC61RT54</accession>
<protein>
    <submittedName>
        <fullName evidence="1">Cytidylate kinase-like family protein</fullName>
    </submittedName>
</protein>
<sequence length="192" mass="22191">MIITIGREFGSYGHVIGRELAQKLGVKYYDKESLAEEARKSENYEELRDFYEEQPVNSLLYVIATDSRAQGQRKVPSEFIRNLAEKEDCVIVGRCGNFILKDHPDMTSVFIHAPKEYRIDKTAADRKISTEKARRLVEKEDKAREGFHTYYADERWNEADGYQLTIDSSVISIEDAVELIIDFVNKKQNSIN</sequence>
<evidence type="ECO:0000313" key="1">
    <source>
        <dbReference type="EMBL" id="TGY95087.1"/>
    </source>
</evidence>
<comment type="caution">
    <text evidence="1">The sequence shown here is derived from an EMBL/GenBank/DDBJ whole genome shotgun (WGS) entry which is preliminary data.</text>
</comment>
<gene>
    <name evidence="1" type="ORF">E5329_16560</name>
</gene>
<evidence type="ECO:0000313" key="2">
    <source>
        <dbReference type="Proteomes" id="UP000304953"/>
    </source>
</evidence>
<dbReference type="Proteomes" id="UP000304953">
    <property type="component" value="Unassembled WGS sequence"/>
</dbReference>
<name>A0AC61RT54_9FIRM</name>
<dbReference type="EMBL" id="SRYA01000035">
    <property type="protein sequence ID" value="TGY95087.1"/>
    <property type="molecule type" value="Genomic_DNA"/>
</dbReference>
<organism evidence="1 2">
    <name type="scientific">Petralouisia muris</name>
    <dbReference type="NCBI Taxonomy" id="3032872"/>
    <lineage>
        <taxon>Bacteria</taxon>
        <taxon>Bacillati</taxon>
        <taxon>Bacillota</taxon>
        <taxon>Clostridia</taxon>
        <taxon>Lachnospirales</taxon>
        <taxon>Lachnospiraceae</taxon>
        <taxon>Petralouisia</taxon>
    </lineage>
</organism>
<reference evidence="1" key="1">
    <citation type="submission" date="2019-04" db="EMBL/GenBank/DDBJ databases">
        <title>Microbes associate with the intestines of laboratory mice.</title>
        <authorList>
            <person name="Navarre W."/>
            <person name="Wong E."/>
            <person name="Huang K."/>
            <person name="Tropini C."/>
            <person name="Ng K."/>
            <person name="Yu B."/>
        </authorList>
    </citation>
    <scope>NUCLEOTIDE SEQUENCE</scope>
    <source>
        <strain evidence="1">NM01_1-7b</strain>
    </source>
</reference>